<proteinExistence type="predicted"/>
<reference evidence="2" key="1">
    <citation type="journal article" date="2020" name="Genome Biol.">
        <title>Gamete binning: chromosome-level and haplotype-resolved genome assembly enabled by high-throughput single-cell sequencing of gamete genomes.</title>
        <authorList>
            <person name="Campoy J.A."/>
            <person name="Sun H."/>
            <person name="Goel M."/>
            <person name="Jiao W.-B."/>
            <person name="Folz-Donahue K."/>
            <person name="Wang N."/>
            <person name="Rubio M."/>
            <person name="Liu C."/>
            <person name="Kukat C."/>
            <person name="Ruiz D."/>
            <person name="Huettel B."/>
            <person name="Schneeberger K."/>
        </authorList>
    </citation>
    <scope>NUCLEOTIDE SEQUENCE [LARGE SCALE GENOMIC DNA]</scope>
    <source>
        <strain evidence="2">cv. Rojo Pasion</strain>
    </source>
</reference>
<keyword evidence="2" id="KW-1185">Reference proteome</keyword>
<dbReference type="Proteomes" id="UP000507245">
    <property type="component" value="Unassembled WGS sequence"/>
</dbReference>
<accession>A0A6J5XN79</accession>
<dbReference type="EMBL" id="CAEKKB010000006">
    <property type="protein sequence ID" value="CAB4313907.1"/>
    <property type="molecule type" value="Genomic_DNA"/>
</dbReference>
<name>A0A6J5XN79_PRUAR</name>
<gene>
    <name evidence="1" type="ORF">ORAREDHAP_LOCUS37575</name>
</gene>
<organism evidence="1 2">
    <name type="scientific">Prunus armeniaca</name>
    <name type="common">Apricot</name>
    <name type="synonym">Armeniaca vulgaris</name>
    <dbReference type="NCBI Taxonomy" id="36596"/>
    <lineage>
        <taxon>Eukaryota</taxon>
        <taxon>Viridiplantae</taxon>
        <taxon>Streptophyta</taxon>
        <taxon>Embryophyta</taxon>
        <taxon>Tracheophyta</taxon>
        <taxon>Spermatophyta</taxon>
        <taxon>Magnoliopsida</taxon>
        <taxon>eudicotyledons</taxon>
        <taxon>Gunneridae</taxon>
        <taxon>Pentapetalae</taxon>
        <taxon>rosids</taxon>
        <taxon>fabids</taxon>
        <taxon>Rosales</taxon>
        <taxon>Rosaceae</taxon>
        <taxon>Amygdaloideae</taxon>
        <taxon>Amygdaleae</taxon>
        <taxon>Prunus</taxon>
    </lineage>
</organism>
<protein>
    <submittedName>
        <fullName evidence="1">Uncharacterized protein</fullName>
    </submittedName>
</protein>
<sequence>MEPGLLSRAQRVLECSERLLMTILEDLQKRKMYALLYELKQRRPCLVFQWHGTWEIVKSSSNLSGAWTILPLLREIRRRSSLSDSVEWRWIPRNEIKQLTWL</sequence>
<dbReference type="AlphaFoldDB" id="A0A6J5XN79"/>
<evidence type="ECO:0000313" key="2">
    <source>
        <dbReference type="Proteomes" id="UP000507245"/>
    </source>
</evidence>
<evidence type="ECO:0000313" key="1">
    <source>
        <dbReference type="EMBL" id="CAB4313907.1"/>
    </source>
</evidence>